<sequence length="71" mass="7792">MLDQSLSIMNGPALTQELKQADVVIHPNVLNIGAAEFEARNQAILEGEKAAQQMLPQIRQLLQQKTLALAK</sequence>
<evidence type="ECO:0000313" key="2">
    <source>
        <dbReference type="Proteomes" id="UP000275777"/>
    </source>
</evidence>
<accession>A0A447TLK2</accession>
<dbReference type="Proteomes" id="UP000275777">
    <property type="component" value="Chromosome"/>
</dbReference>
<name>A0A447TLK2_CHRVL</name>
<dbReference type="EMBL" id="LR134182">
    <property type="protein sequence ID" value="VEB45794.1"/>
    <property type="molecule type" value="Genomic_DNA"/>
</dbReference>
<protein>
    <submittedName>
        <fullName evidence="1">Uncharacterized protein</fullName>
    </submittedName>
</protein>
<proteinExistence type="predicted"/>
<organism evidence="1 2">
    <name type="scientific">Chromobacterium violaceum</name>
    <dbReference type="NCBI Taxonomy" id="536"/>
    <lineage>
        <taxon>Bacteria</taxon>
        <taxon>Pseudomonadati</taxon>
        <taxon>Pseudomonadota</taxon>
        <taxon>Betaproteobacteria</taxon>
        <taxon>Neisseriales</taxon>
        <taxon>Chromobacteriaceae</taxon>
        <taxon>Chromobacterium</taxon>
    </lineage>
</organism>
<gene>
    <name evidence="1" type="ORF">NCTC9695_06326</name>
</gene>
<reference evidence="1 2" key="1">
    <citation type="submission" date="2018-12" db="EMBL/GenBank/DDBJ databases">
        <authorList>
            <consortium name="Pathogen Informatics"/>
        </authorList>
    </citation>
    <scope>NUCLEOTIDE SEQUENCE [LARGE SCALE GENOMIC DNA]</scope>
    <source>
        <strain evidence="1 2">NCTC9695</strain>
    </source>
</reference>
<dbReference type="AlphaFoldDB" id="A0A447TLK2"/>
<evidence type="ECO:0000313" key="1">
    <source>
        <dbReference type="EMBL" id="VEB45794.1"/>
    </source>
</evidence>